<dbReference type="RefSeq" id="WP_100992301.1">
    <property type="nucleotide sequence ID" value="NZ_CP025096.1"/>
</dbReference>
<reference evidence="6 7" key="1">
    <citation type="submission" date="2017-11" db="EMBL/GenBank/DDBJ databases">
        <title>Taxonomic description and genome sequences of Spirosoma HA7 sp. nov., isolated from pollen microhabitat of Corylus avellana.</title>
        <authorList>
            <person name="Ambika Manirajan B."/>
            <person name="Suarez C."/>
            <person name="Ratering S."/>
            <person name="Geissler-Plaum R."/>
            <person name="Cardinale M."/>
            <person name="Sylvia S."/>
        </authorList>
    </citation>
    <scope>NUCLEOTIDE SEQUENCE [LARGE SCALE GENOMIC DNA]</scope>
    <source>
        <strain evidence="6 7">HA7</strain>
    </source>
</reference>
<evidence type="ECO:0000256" key="4">
    <source>
        <dbReference type="SAM" id="Phobius"/>
    </source>
</evidence>
<proteinExistence type="inferred from homology"/>
<dbReference type="SUPFAM" id="SSF53448">
    <property type="entry name" value="Nucleotide-diphospho-sugar transferases"/>
    <property type="match status" value="1"/>
</dbReference>
<dbReference type="CDD" id="cd06439">
    <property type="entry name" value="CESA_like_1"/>
    <property type="match status" value="1"/>
</dbReference>
<dbReference type="EMBL" id="CP025096">
    <property type="protein sequence ID" value="AUD05748.1"/>
    <property type="molecule type" value="Genomic_DNA"/>
</dbReference>
<keyword evidence="3 6" id="KW-0808">Transferase</keyword>
<evidence type="ECO:0000259" key="5">
    <source>
        <dbReference type="Pfam" id="PF00535"/>
    </source>
</evidence>
<feature type="transmembrane region" description="Helical" evidence="4">
    <location>
        <begin position="366"/>
        <end position="387"/>
    </location>
</feature>
<dbReference type="InterPro" id="IPR029044">
    <property type="entry name" value="Nucleotide-diphossugar_trans"/>
</dbReference>
<evidence type="ECO:0000256" key="2">
    <source>
        <dbReference type="ARBA" id="ARBA00022676"/>
    </source>
</evidence>
<feature type="domain" description="Glycosyltransferase 2-like" evidence="5">
    <location>
        <begin position="51"/>
        <end position="208"/>
    </location>
</feature>
<feature type="transmembrane region" description="Helical" evidence="4">
    <location>
        <begin position="6"/>
        <end position="27"/>
    </location>
</feature>
<dbReference type="Gene3D" id="3.90.550.10">
    <property type="entry name" value="Spore Coat Polysaccharide Biosynthesis Protein SpsA, Chain A"/>
    <property type="match status" value="1"/>
</dbReference>
<keyword evidence="7" id="KW-1185">Reference proteome</keyword>
<dbReference type="Pfam" id="PF00535">
    <property type="entry name" value="Glycos_transf_2"/>
    <property type="match status" value="1"/>
</dbReference>
<accession>A0A2K8Z7C5</accession>
<feature type="transmembrane region" description="Helical" evidence="4">
    <location>
        <begin position="300"/>
        <end position="321"/>
    </location>
</feature>
<dbReference type="OrthoDB" id="9766971at2"/>
<dbReference type="AlphaFoldDB" id="A0A2K8Z7C5"/>
<keyword evidence="2" id="KW-0328">Glycosyltransferase</keyword>
<comment type="similarity">
    <text evidence="1">Belongs to the glycosyltransferase 2 family.</text>
</comment>
<keyword evidence="4" id="KW-0812">Transmembrane</keyword>
<keyword evidence="4" id="KW-1133">Transmembrane helix</keyword>
<feature type="transmembrane region" description="Helical" evidence="4">
    <location>
        <begin position="333"/>
        <end position="354"/>
    </location>
</feature>
<dbReference type="Proteomes" id="UP000232883">
    <property type="component" value="Chromosome"/>
</dbReference>
<evidence type="ECO:0000313" key="7">
    <source>
        <dbReference type="Proteomes" id="UP000232883"/>
    </source>
</evidence>
<dbReference type="PANTHER" id="PTHR43630">
    <property type="entry name" value="POLY-BETA-1,6-N-ACETYL-D-GLUCOSAMINE SYNTHASE"/>
    <property type="match status" value="1"/>
</dbReference>
<sequence>MQFFLLVCLGIVAYTYVGYGILITLLVKIRSSIKPRLPLADDDNYTPMVTLVMAAYNEMGCLSAKLKNSRELDYPAKNLKLLFVTEGSTDGSTAWLESIRADGDSQIEVLGGNERAGKVAAMNRAMTHVKTPIVIFSDANTQLNTRAIRNLVRHFRDETVGAVAGEKRIEVLDSESAAGSGEGLYWKYESYLKKKDAQLHTVVGAAGELFTLRTSLYETVEPDTLLDDFIISLRIAGHGYRVEYEPDAYALERPSFSIDEEKKRKVRIAAGGFQSIMRLLYLLNIGRYGWLTFQYVSHRVLRWAVTPFCLPLIWLANLALIVPVDQATSNPLYLLWVVFFAGQCLFYGAAYVGYRLEHREIRVKALFVPFYFTFMNVCAILGFMRYWRGNTSGVWEKARRADDVDVNLVSKSVS</sequence>
<organism evidence="6 7">
    <name type="scientific">Spirosoma pollinicola</name>
    <dbReference type="NCBI Taxonomy" id="2057025"/>
    <lineage>
        <taxon>Bacteria</taxon>
        <taxon>Pseudomonadati</taxon>
        <taxon>Bacteroidota</taxon>
        <taxon>Cytophagia</taxon>
        <taxon>Cytophagales</taxon>
        <taxon>Cytophagaceae</taxon>
        <taxon>Spirosoma</taxon>
    </lineage>
</organism>
<gene>
    <name evidence="6" type="ORF">CWM47_30225</name>
</gene>
<keyword evidence="4" id="KW-0472">Membrane</keyword>
<evidence type="ECO:0000256" key="1">
    <source>
        <dbReference type="ARBA" id="ARBA00006739"/>
    </source>
</evidence>
<dbReference type="GO" id="GO:0016757">
    <property type="term" value="F:glycosyltransferase activity"/>
    <property type="evidence" value="ECO:0007669"/>
    <property type="project" value="UniProtKB-KW"/>
</dbReference>
<dbReference type="KEGG" id="spir:CWM47_30225"/>
<evidence type="ECO:0000313" key="6">
    <source>
        <dbReference type="EMBL" id="AUD05748.1"/>
    </source>
</evidence>
<protein>
    <submittedName>
        <fullName evidence="6">Glycosyl transferase</fullName>
    </submittedName>
</protein>
<evidence type="ECO:0000256" key="3">
    <source>
        <dbReference type="ARBA" id="ARBA00022679"/>
    </source>
</evidence>
<name>A0A2K8Z7C5_9BACT</name>
<dbReference type="PANTHER" id="PTHR43630:SF1">
    <property type="entry name" value="POLY-BETA-1,6-N-ACETYL-D-GLUCOSAMINE SYNTHASE"/>
    <property type="match status" value="1"/>
</dbReference>
<dbReference type="InterPro" id="IPR001173">
    <property type="entry name" value="Glyco_trans_2-like"/>
</dbReference>